<comment type="caution">
    <text evidence="1">The sequence shown here is derived from an EMBL/GenBank/DDBJ whole genome shotgun (WGS) entry which is preliminary data.</text>
</comment>
<accession>A0AAV5UIH9</accession>
<gene>
    <name evidence="1" type="ORF">PENTCL1PPCAC_28291</name>
</gene>
<evidence type="ECO:0000313" key="2">
    <source>
        <dbReference type="Proteomes" id="UP001432027"/>
    </source>
</evidence>
<dbReference type="AlphaFoldDB" id="A0AAV5UIH9"/>
<organism evidence="1 2">
    <name type="scientific">Pristionchus entomophagus</name>
    <dbReference type="NCBI Taxonomy" id="358040"/>
    <lineage>
        <taxon>Eukaryota</taxon>
        <taxon>Metazoa</taxon>
        <taxon>Ecdysozoa</taxon>
        <taxon>Nematoda</taxon>
        <taxon>Chromadorea</taxon>
        <taxon>Rhabditida</taxon>
        <taxon>Rhabditina</taxon>
        <taxon>Diplogasteromorpha</taxon>
        <taxon>Diplogasteroidea</taxon>
        <taxon>Neodiplogasteridae</taxon>
        <taxon>Pristionchus</taxon>
    </lineage>
</organism>
<proteinExistence type="predicted"/>
<dbReference type="Proteomes" id="UP001432027">
    <property type="component" value="Unassembled WGS sequence"/>
</dbReference>
<feature type="non-terminal residue" evidence="1">
    <location>
        <position position="1"/>
    </location>
</feature>
<dbReference type="InterPro" id="IPR002591">
    <property type="entry name" value="Phosphodiest/P_Trfase"/>
</dbReference>
<keyword evidence="2" id="KW-1185">Reference proteome</keyword>
<evidence type="ECO:0000313" key="1">
    <source>
        <dbReference type="EMBL" id="GMT06117.1"/>
    </source>
</evidence>
<protein>
    <submittedName>
        <fullName evidence="1">Uncharacterized protein</fullName>
    </submittedName>
</protein>
<sequence>GVVKKSRDQKWYTATPIWEVNRLVGGRSAVLKWPLRNEKGELKEGTYFKEFKSRARSVDELFESVIDVERAIECGANLIVWYIEEPDSIQHEFDNSSTATF</sequence>
<dbReference type="Pfam" id="PF01663">
    <property type="entry name" value="Phosphodiest"/>
    <property type="match status" value="1"/>
</dbReference>
<reference evidence="1" key="1">
    <citation type="submission" date="2023-10" db="EMBL/GenBank/DDBJ databases">
        <title>Genome assembly of Pristionchus species.</title>
        <authorList>
            <person name="Yoshida K."/>
            <person name="Sommer R.J."/>
        </authorList>
    </citation>
    <scope>NUCLEOTIDE SEQUENCE</scope>
    <source>
        <strain evidence="1">RS0144</strain>
    </source>
</reference>
<dbReference type="EMBL" id="BTSX01000006">
    <property type="protein sequence ID" value="GMT06117.1"/>
    <property type="molecule type" value="Genomic_DNA"/>
</dbReference>
<name>A0AAV5UIH9_9BILA</name>
<dbReference type="InterPro" id="IPR017850">
    <property type="entry name" value="Alkaline_phosphatase_core_sf"/>
</dbReference>
<dbReference type="Gene3D" id="3.40.720.10">
    <property type="entry name" value="Alkaline Phosphatase, subunit A"/>
    <property type="match status" value="1"/>
</dbReference>